<dbReference type="FunFam" id="1.10.10.10:FF:000001">
    <property type="entry name" value="LysR family transcriptional regulator"/>
    <property type="match status" value="1"/>
</dbReference>
<sequence length="302" mass="34620">MDFRELSYIVSIAKQQNITRASEEVYVSQPTLSKFVQNLENYLGQPLFRRLGNKFLLTYAGELYVEKAKAMLAMKKELDQELSDIIRQNIGELKIAFPIMRGNYMLPCTLPVFRKEFPRVKVSIHEANSSVMEDMILGGEIDIAFFTLPIKHPDISYDIINLEEILLIMSPDHPLASAGIPREGCKYPWIDIGLLRDEEFIIQRSDQRTRQIFDKIFHNAGFDPRIAMEIRNIQASVQLASGGFGMTFVGETHLRHIRTDVNPACFSVGTPRTTTSFVAAYRRGIYLPNYAQRFVNIVREFT</sequence>
<dbReference type="AlphaFoldDB" id="F5YKA4"/>
<keyword evidence="7" id="KW-1185">Reference proteome</keyword>
<name>F5YKA4_TREPZ</name>
<evidence type="ECO:0000256" key="1">
    <source>
        <dbReference type="ARBA" id="ARBA00009437"/>
    </source>
</evidence>
<reference evidence="6 7" key="2">
    <citation type="journal article" date="2011" name="ISME J.">
        <title>RNA-seq reveals cooperative metabolic interactions between two termite-gut spirochete species in co-culture.</title>
        <authorList>
            <person name="Rosenthal A.Z."/>
            <person name="Matson E.G."/>
            <person name="Eldar A."/>
            <person name="Leadbetter J.R."/>
        </authorList>
    </citation>
    <scope>NUCLEOTIDE SEQUENCE [LARGE SCALE GENOMIC DNA]</scope>
    <source>
        <strain evidence="7">ATCC BAA-887 / DSM 12427 / ZAS-2</strain>
    </source>
</reference>
<dbReference type="RefSeq" id="WP_015706965.1">
    <property type="nucleotide sequence ID" value="NC_015578.1"/>
</dbReference>
<dbReference type="PROSITE" id="PS50931">
    <property type="entry name" value="HTH_LYSR"/>
    <property type="match status" value="1"/>
</dbReference>
<dbReference type="Proteomes" id="UP000009223">
    <property type="component" value="Chromosome"/>
</dbReference>
<dbReference type="EMBL" id="CP001843">
    <property type="protein sequence ID" value="AEF85486.1"/>
    <property type="molecule type" value="Genomic_DNA"/>
</dbReference>
<evidence type="ECO:0000313" key="7">
    <source>
        <dbReference type="Proteomes" id="UP000009223"/>
    </source>
</evidence>
<dbReference type="eggNOG" id="COG0583">
    <property type="taxonomic scope" value="Bacteria"/>
</dbReference>
<evidence type="ECO:0000256" key="2">
    <source>
        <dbReference type="ARBA" id="ARBA00023015"/>
    </source>
</evidence>
<dbReference type="GO" id="GO:0003700">
    <property type="term" value="F:DNA-binding transcription factor activity"/>
    <property type="evidence" value="ECO:0007669"/>
    <property type="project" value="InterPro"/>
</dbReference>
<accession>F5YKA4</accession>
<evidence type="ECO:0000256" key="4">
    <source>
        <dbReference type="ARBA" id="ARBA00023163"/>
    </source>
</evidence>
<dbReference type="HOGENOM" id="CLU_039613_6_2_12"/>
<comment type="similarity">
    <text evidence="1">Belongs to the LysR transcriptional regulatory family.</text>
</comment>
<organism evidence="6 7">
    <name type="scientific">Treponema primitia (strain ATCC BAA-887 / DSM 12427 / ZAS-2)</name>
    <dbReference type="NCBI Taxonomy" id="545694"/>
    <lineage>
        <taxon>Bacteria</taxon>
        <taxon>Pseudomonadati</taxon>
        <taxon>Spirochaetota</taxon>
        <taxon>Spirochaetia</taxon>
        <taxon>Spirochaetales</taxon>
        <taxon>Treponemataceae</taxon>
        <taxon>Treponema</taxon>
    </lineage>
</organism>
<dbReference type="SUPFAM" id="SSF53850">
    <property type="entry name" value="Periplasmic binding protein-like II"/>
    <property type="match status" value="1"/>
</dbReference>
<dbReference type="Pfam" id="PF00126">
    <property type="entry name" value="HTH_1"/>
    <property type="match status" value="1"/>
</dbReference>
<dbReference type="InterPro" id="IPR000847">
    <property type="entry name" value="LysR_HTH_N"/>
</dbReference>
<dbReference type="OrthoDB" id="9803714at2"/>
<keyword evidence="3" id="KW-0238">DNA-binding</keyword>
<protein>
    <submittedName>
        <fullName evidence="6">Transcriptional regulator, LysR family</fullName>
    </submittedName>
</protein>
<dbReference type="CDD" id="cd05466">
    <property type="entry name" value="PBP2_LTTR_substrate"/>
    <property type="match status" value="1"/>
</dbReference>
<keyword evidence="2" id="KW-0805">Transcription regulation</keyword>
<dbReference type="PANTHER" id="PTHR30419">
    <property type="entry name" value="HTH-TYPE TRANSCRIPTIONAL REGULATOR YBHD"/>
    <property type="match status" value="1"/>
</dbReference>
<evidence type="ECO:0000259" key="5">
    <source>
        <dbReference type="PROSITE" id="PS50931"/>
    </source>
</evidence>
<dbReference type="Gene3D" id="3.40.190.290">
    <property type="match status" value="1"/>
</dbReference>
<dbReference type="Gene3D" id="1.10.10.10">
    <property type="entry name" value="Winged helix-like DNA-binding domain superfamily/Winged helix DNA-binding domain"/>
    <property type="match status" value="1"/>
</dbReference>
<dbReference type="GO" id="GO:0003677">
    <property type="term" value="F:DNA binding"/>
    <property type="evidence" value="ECO:0007669"/>
    <property type="project" value="UniProtKB-KW"/>
</dbReference>
<dbReference type="InterPro" id="IPR036388">
    <property type="entry name" value="WH-like_DNA-bd_sf"/>
</dbReference>
<dbReference type="InterPro" id="IPR005119">
    <property type="entry name" value="LysR_subst-bd"/>
</dbReference>
<dbReference type="KEGG" id="tpi:TREPR_3312"/>
<evidence type="ECO:0000313" key="6">
    <source>
        <dbReference type="EMBL" id="AEF85486.1"/>
    </source>
</evidence>
<gene>
    <name evidence="6" type="ordered locus">TREPR_3312</name>
</gene>
<feature type="domain" description="HTH lysR-type" evidence="5">
    <location>
        <begin position="1"/>
        <end position="58"/>
    </location>
</feature>
<evidence type="ECO:0000256" key="3">
    <source>
        <dbReference type="ARBA" id="ARBA00023125"/>
    </source>
</evidence>
<dbReference type="InterPro" id="IPR036390">
    <property type="entry name" value="WH_DNA-bd_sf"/>
</dbReference>
<dbReference type="InterPro" id="IPR050950">
    <property type="entry name" value="HTH-type_LysR_regulators"/>
</dbReference>
<proteinExistence type="inferred from homology"/>
<dbReference type="SUPFAM" id="SSF46785">
    <property type="entry name" value="Winged helix' DNA-binding domain"/>
    <property type="match status" value="1"/>
</dbReference>
<dbReference type="PRINTS" id="PR00039">
    <property type="entry name" value="HTHLYSR"/>
</dbReference>
<dbReference type="PANTHER" id="PTHR30419:SF8">
    <property type="entry name" value="NITROGEN ASSIMILATION TRANSCRIPTIONAL ACTIVATOR-RELATED"/>
    <property type="match status" value="1"/>
</dbReference>
<dbReference type="STRING" id="545694.TREPR_3312"/>
<reference evidence="7" key="1">
    <citation type="submission" date="2009-12" db="EMBL/GenBank/DDBJ databases">
        <title>Complete sequence of Treponema primitia strain ZAS-2.</title>
        <authorList>
            <person name="Tetu S.G."/>
            <person name="Matson E."/>
            <person name="Ren Q."/>
            <person name="Seshadri R."/>
            <person name="Elbourne L."/>
            <person name="Hassan K.A."/>
            <person name="Durkin A."/>
            <person name="Radune D."/>
            <person name="Mohamoud Y."/>
            <person name="Shay R."/>
            <person name="Jin S."/>
            <person name="Zhang X."/>
            <person name="Lucey K."/>
            <person name="Ballor N.R."/>
            <person name="Ottesen E."/>
            <person name="Rosenthal R."/>
            <person name="Allen A."/>
            <person name="Leadbetter J.R."/>
            <person name="Paulsen I.T."/>
        </authorList>
    </citation>
    <scope>NUCLEOTIDE SEQUENCE [LARGE SCALE GENOMIC DNA]</scope>
    <source>
        <strain evidence="7">ATCC BAA-887 / DSM 12427 / ZAS-2</strain>
    </source>
</reference>
<dbReference type="GO" id="GO:0005829">
    <property type="term" value="C:cytosol"/>
    <property type="evidence" value="ECO:0007669"/>
    <property type="project" value="TreeGrafter"/>
</dbReference>
<keyword evidence="4" id="KW-0804">Transcription</keyword>
<dbReference type="Pfam" id="PF03466">
    <property type="entry name" value="LysR_substrate"/>
    <property type="match status" value="1"/>
</dbReference>